<proteinExistence type="predicted"/>
<accession>A0ABW6BLU2</accession>
<comment type="caution">
    <text evidence="1">The sequence shown here is derived from an EMBL/GenBank/DDBJ whole genome shotgun (WGS) entry which is preliminary data.</text>
</comment>
<gene>
    <name evidence="1" type="ORF">ACFS7Y_20585</name>
</gene>
<evidence type="ECO:0008006" key="3">
    <source>
        <dbReference type="Google" id="ProtNLM"/>
    </source>
</evidence>
<dbReference type="Gene3D" id="1.25.40.10">
    <property type="entry name" value="Tetratricopeptide repeat domain"/>
    <property type="match status" value="1"/>
</dbReference>
<evidence type="ECO:0000313" key="1">
    <source>
        <dbReference type="EMBL" id="MFD2969797.1"/>
    </source>
</evidence>
<dbReference type="Proteomes" id="UP001597525">
    <property type="component" value="Unassembled WGS sequence"/>
</dbReference>
<dbReference type="RefSeq" id="WP_320183286.1">
    <property type="nucleotide sequence ID" value="NZ_CP138332.1"/>
</dbReference>
<organism evidence="1 2">
    <name type="scientific">Sphingobacterium bambusae</name>
    <dbReference type="NCBI Taxonomy" id="662858"/>
    <lineage>
        <taxon>Bacteria</taxon>
        <taxon>Pseudomonadati</taxon>
        <taxon>Bacteroidota</taxon>
        <taxon>Sphingobacteriia</taxon>
        <taxon>Sphingobacteriales</taxon>
        <taxon>Sphingobacteriaceae</taxon>
        <taxon>Sphingobacterium</taxon>
    </lineage>
</organism>
<name>A0ABW6BLU2_9SPHI</name>
<dbReference type="EMBL" id="JBHUPB010000015">
    <property type="protein sequence ID" value="MFD2969797.1"/>
    <property type="molecule type" value="Genomic_DNA"/>
</dbReference>
<sequence>MRINQLITLYGFFFLCLPIVSKAQQTVDLLITNDSLVKRDSQYFEDRRNAAVTAYAFEHFDESLEIIEDYLNYLPNDSIAKNLLSTIFIKKLNAQKDAKTNFTQLAAWTKKYPFIASDEKLRKIKVIESLRLAMAAFDSGNYLLSEQFLTIIEEEISKSKEKKPLLALSNLHTLIFNLGLKRYLENDPRAALKLFDIGKKRYPNDPEMGKMYLKAKAKISN</sequence>
<dbReference type="SUPFAM" id="SSF48452">
    <property type="entry name" value="TPR-like"/>
    <property type="match status" value="1"/>
</dbReference>
<dbReference type="InterPro" id="IPR011990">
    <property type="entry name" value="TPR-like_helical_dom_sf"/>
</dbReference>
<keyword evidence="2" id="KW-1185">Reference proteome</keyword>
<protein>
    <recommendedName>
        <fullName evidence="3">Tetratricopeptide repeat protein</fullName>
    </recommendedName>
</protein>
<reference evidence="2" key="1">
    <citation type="journal article" date="2019" name="Int. J. Syst. Evol. Microbiol.">
        <title>The Global Catalogue of Microorganisms (GCM) 10K type strain sequencing project: providing services to taxonomists for standard genome sequencing and annotation.</title>
        <authorList>
            <consortium name="The Broad Institute Genomics Platform"/>
            <consortium name="The Broad Institute Genome Sequencing Center for Infectious Disease"/>
            <person name="Wu L."/>
            <person name="Ma J."/>
        </authorList>
    </citation>
    <scope>NUCLEOTIDE SEQUENCE [LARGE SCALE GENOMIC DNA]</scope>
    <source>
        <strain evidence="2">KCTC 22814</strain>
    </source>
</reference>
<evidence type="ECO:0000313" key="2">
    <source>
        <dbReference type="Proteomes" id="UP001597525"/>
    </source>
</evidence>